<evidence type="ECO:0000256" key="8">
    <source>
        <dbReference type="ARBA" id="ARBA00023180"/>
    </source>
</evidence>
<dbReference type="GO" id="GO:0005886">
    <property type="term" value="C:plasma membrane"/>
    <property type="evidence" value="ECO:0007669"/>
    <property type="project" value="UniProtKB-SubCell"/>
</dbReference>
<dbReference type="PANTHER" id="PTHR32077">
    <property type="entry name" value="FASCICLIN-LIKE ARABINOGALACTAN PROTEIN"/>
    <property type="match status" value="1"/>
</dbReference>
<evidence type="ECO:0000259" key="12">
    <source>
        <dbReference type="PROSITE" id="PS50213"/>
    </source>
</evidence>
<feature type="compositionally biased region" description="Low complexity" evidence="10">
    <location>
        <begin position="200"/>
        <end position="214"/>
    </location>
</feature>
<comment type="caution">
    <text evidence="13">The sequence shown here is derived from an EMBL/GenBank/DDBJ whole genome shotgun (WGS) entry which is preliminary data.</text>
</comment>
<dbReference type="PROSITE" id="PS50213">
    <property type="entry name" value="FAS1"/>
    <property type="match status" value="1"/>
</dbReference>
<keyword evidence="7" id="KW-0472">Membrane</keyword>
<organism evidence="13 14">
    <name type="scientific">Protea cynaroides</name>
    <dbReference type="NCBI Taxonomy" id="273540"/>
    <lineage>
        <taxon>Eukaryota</taxon>
        <taxon>Viridiplantae</taxon>
        <taxon>Streptophyta</taxon>
        <taxon>Embryophyta</taxon>
        <taxon>Tracheophyta</taxon>
        <taxon>Spermatophyta</taxon>
        <taxon>Magnoliopsida</taxon>
        <taxon>Proteales</taxon>
        <taxon>Proteaceae</taxon>
        <taxon>Protea</taxon>
    </lineage>
</organism>
<feature type="domain" description="FAS1" evidence="12">
    <location>
        <begin position="40"/>
        <end position="184"/>
    </location>
</feature>
<dbReference type="Gene3D" id="2.30.180.10">
    <property type="entry name" value="FAS1 domain"/>
    <property type="match status" value="1"/>
</dbReference>
<proteinExistence type="inferred from homology"/>
<evidence type="ECO:0000313" key="14">
    <source>
        <dbReference type="Proteomes" id="UP001141806"/>
    </source>
</evidence>
<feature type="region of interest" description="Disordered" evidence="10">
    <location>
        <begin position="200"/>
        <end position="225"/>
    </location>
</feature>
<evidence type="ECO:0000256" key="4">
    <source>
        <dbReference type="ARBA" id="ARBA00022622"/>
    </source>
</evidence>
<keyword evidence="5 11" id="KW-0732">Signal</keyword>
<dbReference type="InterPro" id="IPR000782">
    <property type="entry name" value="FAS1_domain"/>
</dbReference>
<keyword evidence="3" id="KW-1003">Cell membrane</keyword>
<comment type="similarity">
    <text evidence="2">Belongs to the fasciclin-like AGP family.</text>
</comment>
<dbReference type="Proteomes" id="UP001141806">
    <property type="component" value="Unassembled WGS sequence"/>
</dbReference>
<evidence type="ECO:0000256" key="1">
    <source>
        <dbReference type="ARBA" id="ARBA00004609"/>
    </source>
</evidence>
<dbReference type="SUPFAM" id="SSF82153">
    <property type="entry name" value="FAS1 domain"/>
    <property type="match status" value="1"/>
</dbReference>
<name>A0A9Q0QY71_9MAGN</name>
<keyword evidence="8" id="KW-0325">Glycoprotein</keyword>
<dbReference type="Pfam" id="PF02469">
    <property type="entry name" value="Fasciclin"/>
    <property type="match status" value="1"/>
</dbReference>
<evidence type="ECO:0000256" key="7">
    <source>
        <dbReference type="ARBA" id="ARBA00023136"/>
    </source>
</evidence>
<reference evidence="13" key="1">
    <citation type="journal article" date="2023" name="Plant J.">
        <title>The genome of the king protea, Protea cynaroides.</title>
        <authorList>
            <person name="Chang J."/>
            <person name="Duong T.A."/>
            <person name="Schoeman C."/>
            <person name="Ma X."/>
            <person name="Roodt D."/>
            <person name="Barker N."/>
            <person name="Li Z."/>
            <person name="Van de Peer Y."/>
            <person name="Mizrachi E."/>
        </authorList>
    </citation>
    <scope>NUCLEOTIDE SEQUENCE</scope>
    <source>
        <tissue evidence="13">Young leaves</tissue>
    </source>
</reference>
<comment type="subcellular location">
    <subcellularLocation>
        <location evidence="1">Cell membrane</location>
        <topology evidence="1">Lipid-anchor</topology>
        <topology evidence="1">GPI-anchor</topology>
    </subcellularLocation>
</comment>
<dbReference type="InterPro" id="IPR036378">
    <property type="entry name" value="FAS1_dom_sf"/>
</dbReference>
<keyword evidence="4" id="KW-0336">GPI-anchor</keyword>
<gene>
    <name evidence="13" type="ORF">NE237_001526</name>
</gene>
<dbReference type="GO" id="GO:0009834">
    <property type="term" value="P:plant-type secondary cell wall biogenesis"/>
    <property type="evidence" value="ECO:0007669"/>
    <property type="project" value="UniProtKB-ARBA"/>
</dbReference>
<dbReference type="PANTHER" id="PTHR32077:SF54">
    <property type="entry name" value="FASCICLIN-LIKE ARABINOGALACTAN PROTEIN 13-RELATED"/>
    <property type="match status" value="1"/>
</dbReference>
<evidence type="ECO:0000313" key="13">
    <source>
        <dbReference type="EMBL" id="KAJ4976420.1"/>
    </source>
</evidence>
<feature type="chain" id="PRO_5040217064" description="FAS1 domain-containing protein" evidence="11">
    <location>
        <begin position="28"/>
        <end position="245"/>
    </location>
</feature>
<dbReference type="SMART" id="SM00554">
    <property type="entry name" value="FAS1"/>
    <property type="match status" value="1"/>
</dbReference>
<evidence type="ECO:0000256" key="10">
    <source>
        <dbReference type="SAM" id="MobiDB-lite"/>
    </source>
</evidence>
<dbReference type="AlphaFoldDB" id="A0A9Q0QY71"/>
<evidence type="ECO:0000256" key="3">
    <source>
        <dbReference type="ARBA" id="ARBA00022475"/>
    </source>
</evidence>
<accession>A0A9Q0QY71</accession>
<dbReference type="GO" id="GO:0098552">
    <property type="term" value="C:side of membrane"/>
    <property type="evidence" value="ECO:0007669"/>
    <property type="project" value="UniProtKB-KW"/>
</dbReference>
<keyword evidence="14" id="KW-1185">Reference proteome</keyword>
<evidence type="ECO:0000256" key="2">
    <source>
        <dbReference type="ARBA" id="ARBA00007843"/>
    </source>
</evidence>
<feature type="signal peptide" evidence="11">
    <location>
        <begin position="1"/>
        <end position="27"/>
    </location>
</feature>
<evidence type="ECO:0000256" key="5">
    <source>
        <dbReference type="ARBA" id="ARBA00022729"/>
    </source>
</evidence>
<keyword evidence="4" id="KW-0449">Lipoprotein</keyword>
<evidence type="ECO:0000256" key="9">
    <source>
        <dbReference type="ARBA" id="ARBA00024686"/>
    </source>
</evidence>
<protein>
    <recommendedName>
        <fullName evidence="12">FAS1 domain-containing protein</fullName>
    </recommendedName>
</protein>
<dbReference type="FunFam" id="2.30.180.10:FF:000006">
    <property type="entry name" value="Fasciclin-like arabinogalactan protein 11"/>
    <property type="match status" value="1"/>
</dbReference>
<dbReference type="InterPro" id="IPR045003">
    <property type="entry name" value="FLA_A"/>
</dbReference>
<dbReference type="EMBL" id="JAMYWD010000003">
    <property type="protein sequence ID" value="KAJ4976420.1"/>
    <property type="molecule type" value="Genomic_DNA"/>
</dbReference>
<evidence type="ECO:0000256" key="6">
    <source>
        <dbReference type="ARBA" id="ARBA00022974"/>
    </source>
</evidence>
<comment type="function">
    <text evidence="9">May be a cell surface adhesion protein.</text>
</comment>
<keyword evidence="6" id="KW-0654">Proteoglycan</keyword>
<evidence type="ECO:0000256" key="11">
    <source>
        <dbReference type="SAM" id="SignalP"/>
    </source>
</evidence>
<dbReference type="OrthoDB" id="286301at2759"/>
<sequence>MASNSPLAAILLTLIPCLFLVIPQAEAQPTPGPAPAPSSTLNLTAILENGGQYSTLIQILRSTGLDTQIYNQLNNSNQGLTLFAPTDNAFNNLNQGTINSLTQQQQTELVWYHVLPEYYSIANLEIVSNPVRTEGTNKNGVDTLNFTRSSNNQVNVTSGLVTTPLNNPLRQKYPLGVYEVDKVLLPESLFGKSSAPAPAPAAIAKNTSTTPSVSTGGGSSGSNGRNVGLGMVAGIGLFCMGFLLQ</sequence>